<accession>A0ABT6R6P2</accession>
<dbReference type="InterPro" id="IPR012337">
    <property type="entry name" value="RNaseH-like_sf"/>
</dbReference>
<dbReference type="SUPFAM" id="SSF53098">
    <property type="entry name" value="Ribonuclease H-like"/>
    <property type="match status" value="1"/>
</dbReference>
<sequence length="520" mass="61167">MSKSKFSPDEKLRIIKRCEDGVDSIKSIASLFELSVTTLNRWRTKYRTGGSIALRNRTEWTRYPEELKLKAIRAVLDQEESLTSATVRFNISHMSVLVKWIEKYTGHRTQGKPLKERSIMTKGRTTTFEERVQAVMDCIQNGKDYQRIMETHRVSYQQIYSWVRKFEKDGIDALMDRRGRQKPLEELTDTERLAMELKRLERENERLRMEKRFLKKVRGDREEVTLSQIRLQDKYEAIQSSVEQFGYPIIALCHLAGVSRAAYYKWLRRIGIPQTRETENMKIIEEMNEIHLSVKGIYGYRRMTLNLKRRFGRNVNAKRVRRLMHVAGIHCVIRRKRPFYIRNRPQQTAENILNRDFNAAGPNQKWVTDVTELKYGASQKAYLSAILDLYDGSIRAFVLGHSNNNQLVFDTFELALQGASGSRPLLHSDRGFQYTSHAFRHMTRVAGITQSMSRVGRCIDNGPMESFWGALKCESYYLHKFVEFDELRLAIQKYIHFYNEERYQQRLNGLAPLEYREQAV</sequence>
<organism evidence="4 5">
    <name type="scientific">Exiguobacterium antarcticum</name>
    <dbReference type="NCBI Taxonomy" id="132920"/>
    <lineage>
        <taxon>Bacteria</taxon>
        <taxon>Bacillati</taxon>
        <taxon>Bacillota</taxon>
        <taxon>Bacilli</taxon>
        <taxon>Bacillales</taxon>
        <taxon>Bacillales Family XII. Incertae Sedis</taxon>
        <taxon>Exiguobacterium</taxon>
    </lineage>
</organism>
<dbReference type="PANTHER" id="PTHR46889:SF4">
    <property type="entry name" value="TRANSPOSASE INSO FOR INSERTION SEQUENCE ELEMENT IS911B-RELATED"/>
    <property type="match status" value="1"/>
</dbReference>
<name>A0ABT6R6P2_9BACL</name>
<dbReference type="Gene3D" id="3.30.420.10">
    <property type="entry name" value="Ribonuclease H-like superfamily/Ribonuclease H"/>
    <property type="match status" value="1"/>
</dbReference>
<dbReference type="InterPro" id="IPR009057">
    <property type="entry name" value="Homeodomain-like_sf"/>
</dbReference>
<dbReference type="Pfam" id="PF13333">
    <property type="entry name" value="rve_2"/>
    <property type="match status" value="1"/>
</dbReference>
<dbReference type="InterPro" id="IPR036388">
    <property type="entry name" value="WH-like_DNA-bd_sf"/>
</dbReference>
<dbReference type="SUPFAM" id="SSF48295">
    <property type="entry name" value="TrpR-like"/>
    <property type="match status" value="1"/>
</dbReference>
<keyword evidence="2" id="KW-0175">Coiled coil</keyword>
<evidence type="ECO:0000256" key="1">
    <source>
        <dbReference type="ARBA" id="ARBA00002286"/>
    </source>
</evidence>
<reference evidence="4 5" key="1">
    <citation type="submission" date="2023-04" db="EMBL/GenBank/DDBJ databases">
        <title>Antarctic isolates genomes.</title>
        <authorList>
            <person name="Dimov S.G."/>
        </authorList>
    </citation>
    <scope>NUCLEOTIDE SEQUENCE [LARGE SCALE GENOMIC DNA]</scope>
    <source>
        <strain evidence="4 5">AL19</strain>
    </source>
</reference>
<feature type="domain" description="Integrase catalytic" evidence="3">
    <location>
        <begin position="358"/>
        <end position="520"/>
    </location>
</feature>
<evidence type="ECO:0000313" key="5">
    <source>
        <dbReference type="Proteomes" id="UP001243286"/>
    </source>
</evidence>
<dbReference type="InterPro" id="IPR001584">
    <property type="entry name" value="Integrase_cat-core"/>
</dbReference>
<keyword evidence="5" id="KW-1185">Reference proteome</keyword>
<dbReference type="Proteomes" id="UP001243286">
    <property type="component" value="Unassembled WGS sequence"/>
</dbReference>
<dbReference type="InterPro" id="IPR025948">
    <property type="entry name" value="HTH-like_dom"/>
</dbReference>
<dbReference type="NCBIfam" id="NF033516">
    <property type="entry name" value="transpos_IS3"/>
    <property type="match status" value="1"/>
</dbReference>
<evidence type="ECO:0000259" key="3">
    <source>
        <dbReference type="PROSITE" id="PS50994"/>
    </source>
</evidence>
<dbReference type="InterPro" id="IPR055247">
    <property type="entry name" value="InsJ-like_HTH"/>
</dbReference>
<dbReference type="Pfam" id="PF13276">
    <property type="entry name" value="HTH_21"/>
    <property type="match status" value="1"/>
</dbReference>
<dbReference type="InterPro" id="IPR050900">
    <property type="entry name" value="Transposase_IS3/IS150/IS904"/>
</dbReference>
<evidence type="ECO:0000256" key="2">
    <source>
        <dbReference type="SAM" id="Coils"/>
    </source>
</evidence>
<comment type="function">
    <text evidence="1">Involved in the transposition of the insertion sequence.</text>
</comment>
<dbReference type="InterPro" id="IPR036397">
    <property type="entry name" value="RNaseH_sf"/>
</dbReference>
<dbReference type="SUPFAM" id="SSF46689">
    <property type="entry name" value="Homeodomain-like"/>
    <property type="match status" value="2"/>
</dbReference>
<comment type="caution">
    <text evidence="4">The sequence shown here is derived from an EMBL/GenBank/DDBJ whole genome shotgun (WGS) entry which is preliminary data.</text>
</comment>
<evidence type="ECO:0000313" key="4">
    <source>
        <dbReference type="EMBL" id="MDI3236493.1"/>
    </source>
</evidence>
<dbReference type="Pfam" id="PF13518">
    <property type="entry name" value="HTH_28"/>
    <property type="match status" value="2"/>
</dbReference>
<proteinExistence type="predicted"/>
<dbReference type="Gene3D" id="1.10.10.10">
    <property type="entry name" value="Winged helix-like DNA-binding domain superfamily/Winged helix DNA-binding domain"/>
    <property type="match status" value="2"/>
</dbReference>
<gene>
    <name evidence="4" type="ORF">QK289_15885</name>
</gene>
<feature type="coiled-coil region" evidence="2">
    <location>
        <begin position="190"/>
        <end position="217"/>
    </location>
</feature>
<dbReference type="PROSITE" id="PS50994">
    <property type="entry name" value="INTEGRASE"/>
    <property type="match status" value="1"/>
</dbReference>
<dbReference type="Pfam" id="PF00665">
    <property type="entry name" value="rve"/>
    <property type="match status" value="1"/>
</dbReference>
<dbReference type="RefSeq" id="WP_282357532.1">
    <property type="nucleotide sequence ID" value="NZ_JASBQV010000047.1"/>
</dbReference>
<dbReference type="InterPro" id="IPR048020">
    <property type="entry name" value="Transpos_IS3"/>
</dbReference>
<protein>
    <submittedName>
        <fullName evidence="4">IS3 family transposase</fullName>
    </submittedName>
</protein>
<dbReference type="InterPro" id="IPR010921">
    <property type="entry name" value="Trp_repressor/repl_initiator"/>
</dbReference>
<dbReference type="PANTHER" id="PTHR46889">
    <property type="entry name" value="TRANSPOSASE INSF FOR INSERTION SEQUENCE IS3B-RELATED"/>
    <property type="match status" value="1"/>
</dbReference>
<dbReference type="EMBL" id="JASBQV010000047">
    <property type="protein sequence ID" value="MDI3236493.1"/>
    <property type="molecule type" value="Genomic_DNA"/>
</dbReference>